<accession>A0A8H4SRP7</accession>
<reference evidence="1" key="1">
    <citation type="journal article" date="2020" name="BMC Genomics">
        <title>Correction to: Identification and distribution of gene clusters required for synthesis of sphingolipid metabolism inhibitors in diverse species of the filamentous fungus Fusarium.</title>
        <authorList>
            <person name="Kim H.S."/>
            <person name="Lohmar J.M."/>
            <person name="Busman M."/>
            <person name="Brown D.W."/>
            <person name="Naumann T.A."/>
            <person name="Divon H.H."/>
            <person name="Lysoe E."/>
            <person name="Uhlig S."/>
            <person name="Proctor R.H."/>
        </authorList>
    </citation>
    <scope>NUCLEOTIDE SEQUENCE</scope>
    <source>
        <strain evidence="1">NRRL 45417</strain>
    </source>
</reference>
<proteinExistence type="predicted"/>
<evidence type="ECO:0000313" key="1">
    <source>
        <dbReference type="EMBL" id="KAF4944306.1"/>
    </source>
</evidence>
<dbReference type="EMBL" id="JABFAI010000446">
    <property type="protein sequence ID" value="KAF4944306.1"/>
    <property type="molecule type" value="Genomic_DNA"/>
</dbReference>
<organism evidence="1 2">
    <name type="scientific">Fusarium gaditjirri</name>
    <dbReference type="NCBI Taxonomy" id="282569"/>
    <lineage>
        <taxon>Eukaryota</taxon>
        <taxon>Fungi</taxon>
        <taxon>Dikarya</taxon>
        <taxon>Ascomycota</taxon>
        <taxon>Pezizomycotina</taxon>
        <taxon>Sordariomycetes</taxon>
        <taxon>Hypocreomycetidae</taxon>
        <taxon>Hypocreales</taxon>
        <taxon>Nectriaceae</taxon>
        <taxon>Fusarium</taxon>
        <taxon>Fusarium nisikadoi species complex</taxon>
    </lineage>
</organism>
<comment type="caution">
    <text evidence="1">The sequence shown here is derived from an EMBL/GenBank/DDBJ whole genome shotgun (WGS) entry which is preliminary data.</text>
</comment>
<evidence type="ECO:0000313" key="2">
    <source>
        <dbReference type="Proteomes" id="UP000604273"/>
    </source>
</evidence>
<dbReference type="Proteomes" id="UP000604273">
    <property type="component" value="Unassembled WGS sequence"/>
</dbReference>
<protein>
    <submittedName>
        <fullName evidence="1">Uncharacterized protein</fullName>
    </submittedName>
</protein>
<dbReference type="OrthoDB" id="47007at2759"/>
<dbReference type="AlphaFoldDB" id="A0A8H4SRP7"/>
<name>A0A8H4SRP7_9HYPO</name>
<gene>
    <name evidence="1" type="ORF">FGADI_12790</name>
</gene>
<keyword evidence="2" id="KW-1185">Reference proteome</keyword>
<reference evidence="1" key="2">
    <citation type="submission" date="2020-05" db="EMBL/GenBank/DDBJ databases">
        <authorList>
            <person name="Kim H.-S."/>
            <person name="Proctor R.H."/>
            <person name="Brown D.W."/>
        </authorList>
    </citation>
    <scope>NUCLEOTIDE SEQUENCE</scope>
    <source>
        <strain evidence="1">NRRL 45417</strain>
    </source>
</reference>
<sequence>MPPSTPLPPDMSLDLQHTTMAVVAWQMEHGTIQFLTKPDPKSSAITLKTWFNAEAAFFEFAVRRADLMTLHDTGFLRQRCPSNRQLGDTIDCVKDASSLQPSPTDPRMNDSSLDPQHLFPQCQVVVGRLRGDYFEDPGSRPWCRNGTPLS</sequence>